<name>A0A9D3T2C0_MEGAT</name>
<evidence type="ECO:0000259" key="8">
    <source>
        <dbReference type="PROSITE" id="PS51070"/>
    </source>
</evidence>
<comment type="caution">
    <text evidence="10">The sequence shown here is derived from an EMBL/GenBank/DDBJ whole genome shotgun (WGS) entry which is preliminary data.</text>
</comment>
<feature type="region of interest" description="Disordered" evidence="7">
    <location>
        <begin position="869"/>
        <end position="888"/>
    </location>
</feature>
<feature type="domain" description="SHD" evidence="8">
    <location>
        <begin position="420"/>
        <end position="553"/>
    </location>
</feature>
<feature type="region of interest" description="Disordered" evidence="7">
    <location>
        <begin position="93"/>
        <end position="119"/>
    </location>
</feature>
<dbReference type="GO" id="GO:0030100">
    <property type="term" value="P:regulation of endocytosis"/>
    <property type="evidence" value="ECO:0007669"/>
    <property type="project" value="UniProtKB-UniRule"/>
</dbReference>
<evidence type="ECO:0000256" key="3">
    <source>
        <dbReference type="ARBA" id="ARBA00022490"/>
    </source>
</evidence>
<protein>
    <recommendedName>
        <fullName evidence="12">Stonin-2</fullName>
    </recommendedName>
</protein>
<dbReference type="FunFam" id="2.60.40.1170:FF:000018">
    <property type="entry name" value="stonin-2 isoform X2"/>
    <property type="match status" value="1"/>
</dbReference>
<feature type="compositionally biased region" description="Polar residues" evidence="7">
    <location>
        <begin position="230"/>
        <end position="244"/>
    </location>
</feature>
<evidence type="ECO:0000313" key="11">
    <source>
        <dbReference type="Proteomes" id="UP001046870"/>
    </source>
</evidence>
<dbReference type="PIRSF" id="PIRSF037099">
    <property type="entry name" value="Stonin"/>
    <property type="match status" value="1"/>
</dbReference>
<dbReference type="InterPro" id="IPR017110">
    <property type="entry name" value="Stonin"/>
</dbReference>
<feature type="region of interest" description="Disordered" evidence="7">
    <location>
        <begin position="212"/>
        <end position="244"/>
    </location>
</feature>
<sequence length="888" mass="99038">MKTGAAHSPDSSLPWGVALPTMTAAASSTAGIPRPGWVAFTDEPAVSSIEFQQDGNSNLSFIAPPPAPSCLTSVGEAGTLGSPTQPNAWVQFDEKPWRSPSPSQSQVKGPRHSVCSSASFWSTAPPSESSWTGQSEEHSSLSMGASFCDLPSLPAEETSHLTPSGTHSPNCSVFQEDEGVDMDAVNWPASTKHINGQPETSTNRFASWVTFDDDDDEPSFRNPGRPPSLMLNNHSRGPTQDANSNLIVSPVRNQEVGRHLLDLTPDGINPVFTLDSPLLSCSTPYNKKNPFLDEELINVQPSPINPFSDYFNKKEVKTCQSNGSCSESPQIFSFSSPLFNANHMDVKRESLLLFSPGSDSTDGEGVFCKFPPQDSLEQLRNLQIMDPDQPGSPTLPDDLADSEEPDEPPYQPPHMTLQDGWPMMLRIPEKKNIMSSRHWGPIFVKLTTSGRLQLFYEKGLEKPFKEFQLDGRHELSEHKLQNYDENGRVHTLSIDHVVYKEKRKIQPKVAVVHIPIKEQLVKLGTINYHDFLSFTNALQDTLMHLPVETEQFSCPASFSEEEVVVDVRDEFHGVVSKGDNRILQQLVLTHVHVLTFVSGSPLCRIGFNDVQVKGNEVVSRHDIIPNTTTRWIKLRDCQLHSYADEKEFTESRAIAFTPPSGRRFELLRFRTVFAEKTLPFTLRTVASVRGAEVELQSWLVMSTGFSSNRDPLTLIPCENVMIRYPIPLMWAKNFRRDSVMGEKSLKARFNKGASFGSTSASGSEPAMRVTLGTAKYEHAFKSVVWRINRLPDKNSAMGHPHTFFCRLELGSDREVPPKFQRHLEVEFDMPAASASKATVRSLSVGEKTDVKKWINYKSHYIYQVEMEQKNDSVSDSQESDQPGECVQQ</sequence>
<gene>
    <name evidence="10" type="ORF">MATL_G00162520</name>
</gene>
<evidence type="ECO:0000256" key="2">
    <source>
        <dbReference type="ARBA" id="ARBA00005579"/>
    </source>
</evidence>
<feature type="compositionally biased region" description="Acidic residues" evidence="7">
    <location>
        <begin position="398"/>
        <end position="407"/>
    </location>
</feature>
<proteinExistence type="inferred from homology"/>
<evidence type="ECO:0000256" key="7">
    <source>
        <dbReference type="SAM" id="MobiDB-lite"/>
    </source>
</evidence>
<dbReference type="EMBL" id="JAFDVH010000013">
    <property type="protein sequence ID" value="KAG7466225.1"/>
    <property type="molecule type" value="Genomic_DNA"/>
</dbReference>
<dbReference type="PANTHER" id="PTHR10529">
    <property type="entry name" value="AP COMPLEX SUBUNIT MU"/>
    <property type="match status" value="1"/>
</dbReference>
<accession>A0A9D3T2C0</accession>
<dbReference type="InterPro" id="IPR012320">
    <property type="entry name" value="SHD_dom"/>
</dbReference>
<dbReference type="InterPro" id="IPR036168">
    <property type="entry name" value="AP2_Mu_C_sf"/>
</dbReference>
<feature type="region of interest" description="Disordered" evidence="7">
    <location>
        <begin position="384"/>
        <end position="418"/>
    </location>
</feature>
<dbReference type="InterPro" id="IPR028565">
    <property type="entry name" value="MHD"/>
</dbReference>
<dbReference type="Pfam" id="PF00928">
    <property type="entry name" value="Adap_comp_sub"/>
    <property type="match status" value="1"/>
</dbReference>
<dbReference type="Gene3D" id="2.60.40.1170">
    <property type="entry name" value="Mu homology domain, subdomain B"/>
    <property type="match status" value="3"/>
</dbReference>
<evidence type="ECO:0000256" key="1">
    <source>
        <dbReference type="ARBA" id="ARBA00004496"/>
    </source>
</evidence>
<evidence type="ECO:0000313" key="10">
    <source>
        <dbReference type="EMBL" id="KAG7466225.1"/>
    </source>
</evidence>
<comment type="similarity">
    <text evidence="2 6">Belongs to the Stoned B family.</text>
</comment>
<keyword evidence="5" id="KW-0677">Repeat</keyword>
<evidence type="ECO:0008006" key="12">
    <source>
        <dbReference type="Google" id="ProtNLM"/>
    </source>
</evidence>
<dbReference type="InterPro" id="IPR050431">
    <property type="entry name" value="Adaptor_comp_med_subunit"/>
</dbReference>
<dbReference type="AlphaFoldDB" id="A0A9D3T2C0"/>
<keyword evidence="3" id="KW-0963">Cytoplasm</keyword>
<evidence type="ECO:0000259" key="9">
    <source>
        <dbReference type="PROSITE" id="PS51072"/>
    </source>
</evidence>
<keyword evidence="4 6" id="KW-0254">Endocytosis</keyword>
<dbReference type="GO" id="GO:0006897">
    <property type="term" value="P:endocytosis"/>
    <property type="evidence" value="ECO:0007669"/>
    <property type="project" value="UniProtKB-KW"/>
</dbReference>
<comment type="subcellular location">
    <subcellularLocation>
        <location evidence="1">Cytoplasm</location>
    </subcellularLocation>
</comment>
<dbReference type="Proteomes" id="UP001046870">
    <property type="component" value="Chromosome 13"/>
</dbReference>
<dbReference type="PROSITE" id="PS51072">
    <property type="entry name" value="MHD"/>
    <property type="match status" value="1"/>
</dbReference>
<feature type="compositionally biased region" description="Polar residues" evidence="7">
    <location>
        <begin position="873"/>
        <end position="888"/>
    </location>
</feature>
<keyword evidence="11" id="KW-1185">Reference proteome</keyword>
<reference evidence="10" key="1">
    <citation type="submission" date="2021-01" db="EMBL/GenBank/DDBJ databases">
        <authorList>
            <person name="Zahm M."/>
            <person name="Roques C."/>
            <person name="Cabau C."/>
            <person name="Klopp C."/>
            <person name="Donnadieu C."/>
            <person name="Jouanno E."/>
            <person name="Lampietro C."/>
            <person name="Louis A."/>
            <person name="Herpin A."/>
            <person name="Echchiki A."/>
            <person name="Berthelot C."/>
            <person name="Parey E."/>
            <person name="Roest-Crollius H."/>
            <person name="Braasch I."/>
            <person name="Postlethwait J."/>
            <person name="Bobe J."/>
            <person name="Montfort J."/>
            <person name="Bouchez O."/>
            <person name="Begum T."/>
            <person name="Mejri S."/>
            <person name="Adams A."/>
            <person name="Chen W.-J."/>
            <person name="Guiguen Y."/>
        </authorList>
    </citation>
    <scope>NUCLEOTIDE SEQUENCE</scope>
    <source>
        <strain evidence="10">YG-15Mar2019-1</strain>
        <tissue evidence="10">Brain</tissue>
    </source>
</reference>
<dbReference type="Pfam" id="PF12016">
    <property type="entry name" value="Stonin2_N"/>
    <property type="match status" value="1"/>
</dbReference>
<evidence type="ECO:0000256" key="5">
    <source>
        <dbReference type="ARBA" id="ARBA00022737"/>
    </source>
</evidence>
<dbReference type="InterPro" id="IPR022699">
    <property type="entry name" value="Stonin2_N"/>
</dbReference>
<dbReference type="GO" id="GO:0005737">
    <property type="term" value="C:cytoplasm"/>
    <property type="evidence" value="ECO:0007669"/>
    <property type="project" value="UniProtKB-SubCell"/>
</dbReference>
<dbReference type="PROSITE" id="PS51070">
    <property type="entry name" value="SHD"/>
    <property type="match status" value="1"/>
</dbReference>
<organism evidence="10 11">
    <name type="scientific">Megalops atlanticus</name>
    <name type="common">Tarpon</name>
    <name type="synonym">Clupea gigantea</name>
    <dbReference type="NCBI Taxonomy" id="7932"/>
    <lineage>
        <taxon>Eukaryota</taxon>
        <taxon>Metazoa</taxon>
        <taxon>Chordata</taxon>
        <taxon>Craniata</taxon>
        <taxon>Vertebrata</taxon>
        <taxon>Euteleostomi</taxon>
        <taxon>Actinopterygii</taxon>
        <taxon>Neopterygii</taxon>
        <taxon>Teleostei</taxon>
        <taxon>Elopiformes</taxon>
        <taxon>Megalopidae</taxon>
        <taxon>Megalops</taxon>
    </lineage>
</organism>
<evidence type="ECO:0000256" key="4">
    <source>
        <dbReference type="ARBA" id="ARBA00022583"/>
    </source>
</evidence>
<evidence type="ECO:0000256" key="6">
    <source>
        <dbReference type="PIRNR" id="PIRNR037099"/>
    </source>
</evidence>
<feature type="domain" description="MHD" evidence="9">
    <location>
        <begin position="560"/>
        <end position="867"/>
    </location>
</feature>
<dbReference type="SUPFAM" id="SSF49447">
    <property type="entry name" value="Second domain of Mu2 adaptin subunit (ap50) of ap2 adaptor"/>
    <property type="match status" value="1"/>
</dbReference>
<dbReference type="OrthoDB" id="10063141at2759"/>